<accession>A0A076PRV0</accession>
<sequence length="86" mass="9439">MTQEESGAFAALSMILTAVVKVLPPETAHQVARELRAAQLDAKHQDGPDRTDPEFRLGRDHLVNAYRELLNNVAEGNVYLVGGVKK</sequence>
<reference evidence="1 2" key="1">
    <citation type="journal article" date="2014" name="Genome Announc.">
        <title>Complete Genome Sequence of Polychlorinated Biphenyl Degrader Comamonas testosteroni TK102 (NBRC 109938).</title>
        <authorList>
            <person name="Fukuda K."/>
            <person name="Hosoyama A."/>
            <person name="Tsuchikane K."/>
            <person name="Ohji S."/>
            <person name="Yamazoe A."/>
            <person name="Fujita N."/>
            <person name="Shintani M."/>
            <person name="Kimbara K."/>
        </authorList>
    </citation>
    <scope>NUCLEOTIDE SEQUENCE [LARGE SCALE GENOMIC DNA]</scope>
    <source>
        <strain evidence="1">TK102</strain>
    </source>
</reference>
<proteinExistence type="predicted"/>
<dbReference type="EMBL" id="CP006704">
    <property type="protein sequence ID" value="AIJ48438.1"/>
    <property type="molecule type" value="Genomic_DNA"/>
</dbReference>
<organism evidence="1 2">
    <name type="scientific">Comamonas testosteroni TK102</name>
    <dbReference type="NCBI Taxonomy" id="1392005"/>
    <lineage>
        <taxon>Bacteria</taxon>
        <taxon>Pseudomonadati</taxon>
        <taxon>Pseudomonadota</taxon>
        <taxon>Betaproteobacteria</taxon>
        <taxon>Burkholderiales</taxon>
        <taxon>Comamonadaceae</taxon>
        <taxon>Comamonas</taxon>
    </lineage>
</organism>
<dbReference type="RefSeq" id="WP_043374557.1">
    <property type="nucleotide sequence ID" value="NZ_CP006704.1"/>
</dbReference>
<protein>
    <submittedName>
        <fullName evidence="1">Uncharacterized protein</fullName>
    </submittedName>
</protein>
<gene>
    <name evidence="1" type="ORF">O987_21750</name>
</gene>
<name>A0A076PRV0_COMTE</name>
<dbReference type="GeneID" id="69561507"/>
<evidence type="ECO:0000313" key="2">
    <source>
        <dbReference type="Proteomes" id="UP000028782"/>
    </source>
</evidence>
<dbReference type="Proteomes" id="UP000028782">
    <property type="component" value="Chromosome"/>
</dbReference>
<evidence type="ECO:0000313" key="1">
    <source>
        <dbReference type="EMBL" id="AIJ48438.1"/>
    </source>
</evidence>
<dbReference type="HOGENOM" id="CLU_2492505_0_0_4"/>
<dbReference type="KEGG" id="ctes:O987_21750"/>
<dbReference type="AlphaFoldDB" id="A0A076PRV0"/>